<keyword evidence="1" id="KW-0472">Membrane</keyword>
<reference evidence="4 5" key="1">
    <citation type="submission" date="2018-08" db="EMBL/GenBank/DDBJ databases">
        <title>Recombination of ecologically and evolutionarily significant loci maintains genetic cohesion in the Pseudomonas syringae species complex.</title>
        <authorList>
            <person name="Dillon M."/>
            <person name="Thakur S."/>
            <person name="Almeida R.N.D."/>
            <person name="Weir B.S."/>
            <person name="Guttman D.S."/>
        </authorList>
    </citation>
    <scope>NUCLEOTIDE SEQUENCE [LARGE SCALE GENOMIC DNA]</scope>
    <source>
        <strain evidence="4 5">ICMP 6917</strain>
    </source>
</reference>
<protein>
    <submittedName>
        <fullName evidence="4">Uncharacterized protein</fullName>
    </submittedName>
</protein>
<dbReference type="AlphaFoldDB" id="A0A3M4W250"/>
<accession>A0A3M4W250</accession>
<dbReference type="Pfam" id="PF20178">
    <property type="entry name" value="ToxA_N"/>
    <property type="match status" value="2"/>
</dbReference>
<sequence length="1127" mass="125727">MRSLGSDIVSGHSLRYVTVMDELWKSLSAASNLEHPDFIILPGPDSERKDSLNGSGAFSLAPLHYPTDEKPLPEIASPSPSALPDAQAIQRLKKLRKSPGFKLLADSILLLKTLQLDMDYPPPQRAYIREQLKALLLQKAGKQLDPDTLHITFTTENRPSVDERGRERYSARLSLTELALISGDTSRLADLLNCTITDTLPDPDTPSLSSRTLFDLIINAPWVDDYISKVNAFWHKHETTYRTLARLSFLDVLARKFARKKISRNGYYLTLDALGLKHFPADSQALEQTTRADSSEVRMLSVNAQLIPGIFQVRSLNTSHCFIHVLGDTATITEYISDEPRQMTQRLLDALNASRQHRLWLSKYIADESLALMVESVVLQGDVFSHLTDAQKTFALDLLESVDGAHDIDLLKPIARGLTLAGAVDLWQTKAPILGQIPAPLKIAAQLMAEVILTLHGAELNPDHVFIAYRRGHSVTPLGSILRPTVHVHVPDEKPVSLSEALMSNYRVQYPAGYIDHGGRSVVYLDTTGKGVWSADKELAVAALDIEERIKAIDFLHLMSRRLDEFWEQQAQRIEQIFQAMLISQAVICLKQGSLLRSGFDSIVKSLTDPAAQWLTLGFEVQNSFVEGVEHQYCAGLLVLEEPDKPQRVLYQAGLPKALIEFKNDEALQEYLRQATGDEKWRTAVLNYVPGRNQERLNYLFRLWGGVQAPDPPASILRPWTDAIYNPDVRKALSHSLHRYLLPGSPFAFMRQTLKQNTLEETQQQIVTSTQLSLRYWTQRLSHLQWVLAPMSFLLTPAFIAVLAIDIGITSLNIVAANQPGSGREEKKQAILSALSLGLFSLMPFTPRLLGALKKVVTPARNIVRTQRATAVRPLSPASLFGHSMQPRQTRLEKFFHTDSLLKVWTVPGHPRYGNLPIHAWKLGRKFLLWTSSKGQARTLVVSTHGQYLPWSSTVKIPNGTEIHTYAPHGYLLADPKLHRVVSKKVGPFAISNTAGNTLAIPPSSLPSLVVTDTLMAGTSVHGRLKNYTLSKFQTLADESYQDIANIVRNSNISPFKGHLPPVPMDILTVRNRFAMSVPSLEDLFKTLSAQGIHYDRILLVHCRCSAIDAFLRRSPVYLAPALINAP</sequence>
<keyword evidence="1" id="KW-1133">Transmembrane helix</keyword>
<evidence type="ECO:0000259" key="2">
    <source>
        <dbReference type="Pfam" id="PF20178"/>
    </source>
</evidence>
<feature type="domain" description="Dermonecrotic toxin N-terminal" evidence="2">
    <location>
        <begin position="436"/>
        <end position="691"/>
    </location>
</feature>
<dbReference type="Proteomes" id="UP000278332">
    <property type="component" value="Unassembled WGS sequence"/>
</dbReference>
<dbReference type="InterPro" id="IPR046673">
    <property type="entry name" value="ToxA_N"/>
</dbReference>
<dbReference type="Pfam" id="PF21527">
    <property type="entry name" value="Stv"/>
    <property type="match status" value="1"/>
</dbReference>
<gene>
    <name evidence="4" type="ORF">ALP84_05086</name>
</gene>
<evidence type="ECO:0000256" key="1">
    <source>
        <dbReference type="SAM" id="Phobius"/>
    </source>
</evidence>
<feature type="transmembrane region" description="Helical" evidence="1">
    <location>
        <begin position="786"/>
        <end position="809"/>
    </location>
</feature>
<dbReference type="EMBL" id="RBRY01000074">
    <property type="protein sequence ID" value="RMR58070.1"/>
    <property type="molecule type" value="Genomic_DNA"/>
</dbReference>
<comment type="caution">
    <text evidence="4">The sequence shown here is derived from an EMBL/GenBank/DDBJ whole genome shotgun (WGS) entry which is preliminary data.</text>
</comment>
<feature type="transmembrane region" description="Helical" evidence="1">
    <location>
        <begin position="830"/>
        <end position="850"/>
    </location>
</feature>
<feature type="domain" description="Putative adhesin Stv" evidence="3">
    <location>
        <begin position="939"/>
        <end position="1104"/>
    </location>
</feature>
<feature type="domain" description="Dermonecrotic toxin N-terminal" evidence="2">
    <location>
        <begin position="120"/>
        <end position="360"/>
    </location>
</feature>
<keyword evidence="1" id="KW-0812">Transmembrane</keyword>
<evidence type="ECO:0000259" key="3">
    <source>
        <dbReference type="Pfam" id="PF21527"/>
    </source>
</evidence>
<name>A0A3M4W250_PSECI</name>
<evidence type="ECO:0000313" key="4">
    <source>
        <dbReference type="EMBL" id="RMR58070.1"/>
    </source>
</evidence>
<organism evidence="4 5">
    <name type="scientific">Pseudomonas cichorii</name>
    <dbReference type="NCBI Taxonomy" id="36746"/>
    <lineage>
        <taxon>Bacteria</taxon>
        <taxon>Pseudomonadati</taxon>
        <taxon>Pseudomonadota</taxon>
        <taxon>Gammaproteobacteria</taxon>
        <taxon>Pseudomonadales</taxon>
        <taxon>Pseudomonadaceae</taxon>
        <taxon>Pseudomonas</taxon>
    </lineage>
</organism>
<evidence type="ECO:0000313" key="5">
    <source>
        <dbReference type="Proteomes" id="UP000278332"/>
    </source>
</evidence>
<proteinExistence type="predicted"/>
<dbReference type="InterPro" id="IPR049002">
    <property type="entry name" value="Stv"/>
</dbReference>